<organism evidence="3 4">
    <name type="scientific">Streptococcus hyointestinalis</name>
    <dbReference type="NCBI Taxonomy" id="1337"/>
    <lineage>
        <taxon>Bacteria</taxon>
        <taxon>Bacillati</taxon>
        <taxon>Bacillota</taxon>
        <taxon>Bacilli</taxon>
        <taxon>Lactobacillales</taxon>
        <taxon>Streptococcaceae</taxon>
        <taxon>Streptococcus</taxon>
    </lineage>
</organism>
<dbReference type="SUPFAM" id="SSF82057">
    <property type="entry name" value="Prokaryotic SH3-related domain"/>
    <property type="match status" value="1"/>
</dbReference>
<dbReference type="SUPFAM" id="SSF56601">
    <property type="entry name" value="beta-lactamase/transpeptidase-like"/>
    <property type="match status" value="1"/>
</dbReference>
<dbReference type="Pfam" id="PF13354">
    <property type="entry name" value="Beta-lactamase2"/>
    <property type="match status" value="1"/>
</dbReference>
<sequence length="428" mass="47949">MKKLAIILLSTFLFLPRTVDSTERDGELSEAQKETFSNSTATQLLYFTDVPETPRLAVASMTYSDLELTSESSMLPKETLLDVETILTNSKGVKVFQLADGTYIEASRNLIFDDSIISSESIDETRWLKNSSSLYSAPYTYGVAKQANTLSAGDKLHLVEKAVTYYGTYYKLENGGWISEEDTSTTDTRMLKVQALLNSKYNKSNYSIYVKQLTTQSIAGINMDQNMYAASVAKLATLYVTQEKINTGELSYSQKWTYIDAVNHFNGSYDPSGSGKLNKEADNKDYSVDELLQLTAKHSDNVAANMLGYYAANQFDSSFYQTVRTIAGQSWDMTGRQLSAHSAGNLMEAIYYQNGRIIDYLSQTDFDTERISKNIPVKVAHKIGDAYDYKHDVAIVYTDSPFILSIFTDKASYDDISQIADDIYNILK</sequence>
<feature type="domain" description="Beta-lactamase class A catalytic" evidence="1">
    <location>
        <begin position="207"/>
        <end position="408"/>
    </location>
</feature>
<dbReference type="Gene3D" id="3.40.710.10">
    <property type="entry name" value="DD-peptidase/beta-lactamase superfamily"/>
    <property type="match status" value="1"/>
</dbReference>
<proteinExistence type="predicted"/>
<dbReference type="GO" id="GO:0008800">
    <property type="term" value="F:beta-lactamase activity"/>
    <property type="evidence" value="ECO:0007669"/>
    <property type="project" value="InterPro"/>
</dbReference>
<dbReference type="GO" id="GO:0030655">
    <property type="term" value="P:beta-lactam antibiotic catabolic process"/>
    <property type="evidence" value="ECO:0007669"/>
    <property type="project" value="InterPro"/>
</dbReference>
<evidence type="ECO:0000313" key="4">
    <source>
        <dbReference type="Proteomes" id="UP000254924"/>
    </source>
</evidence>
<evidence type="ECO:0000259" key="2">
    <source>
        <dbReference type="Pfam" id="PF19087"/>
    </source>
</evidence>
<name>A0A380K5J4_9STRE</name>
<dbReference type="Proteomes" id="UP000254924">
    <property type="component" value="Unassembled WGS sequence"/>
</dbReference>
<dbReference type="PANTHER" id="PTHR35333">
    <property type="entry name" value="BETA-LACTAMASE"/>
    <property type="match status" value="1"/>
</dbReference>
<gene>
    <name evidence="3" type="ORF">NCTC12224_00290</name>
</gene>
<feature type="domain" description="DUF5776" evidence="2">
    <location>
        <begin position="46"/>
        <end position="111"/>
    </location>
</feature>
<protein>
    <submittedName>
        <fullName evidence="3">Beta-lactamase</fullName>
    </submittedName>
</protein>
<evidence type="ECO:0000259" key="1">
    <source>
        <dbReference type="Pfam" id="PF13354"/>
    </source>
</evidence>
<dbReference type="AlphaFoldDB" id="A0A380K5J4"/>
<dbReference type="GO" id="GO:0046677">
    <property type="term" value="P:response to antibiotic"/>
    <property type="evidence" value="ECO:0007669"/>
    <property type="project" value="InterPro"/>
</dbReference>
<dbReference type="InterPro" id="IPR000871">
    <property type="entry name" value="Beta-lactam_class-A"/>
</dbReference>
<dbReference type="InterPro" id="IPR045155">
    <property type="entry name" value="Beta-lactam_cat"/>
</dbReference>
<dbReference type="InterPro" id="IPR044081">
    <property type="entry name" value="DUF5776"/>
</dbReference>
<dbReference type="Pfam" id="PF19087">
    <property type="entry name" value="DUF5776"/>
    <property type="match status" value="1"/>
</dbReference>
<dbReference type="EMBL" id="UHFN01000007">
    <property type="protein sequence ID" value="SUN59337.1"/>
    <property type="molecule type" value="Genomic_DNA"/>
</dbReference>
<dbReference type="PANTHER" id="PTHR35333:SF3">
    <property type="entry name" value="BETA-LACTAMASE-TYPE TRANSPEPTIDASE FOLD CONTAINING PROTEIN"/>
    <property type="match status" value="1"/>
</dbReference>
<dbReference type="OrthoDB" id="2240388at2"/>
<reference evidence="3 4" key="1">
    <citation type="submission" date="2018-06" db="EMBL/GenBank/DDBJ databases">
        <authorList>
            <consortium name="Pathogen Informatics"/>
            <person name="Doyle S."/>
        </authorList>
    </citation>
    <scope>NUCLEOTIDE SEQUENCE [LARGE SCALE GENOMIC DNA]</scope>
    <source>
        <strain evidence="3 4">NCTC12224</strain>
    </source>
</reference>
<dbReference type="InterPro" id="IPR012338">
    <property type="entry name" value="Beta-lactam/transpept-like"/>
</dbReference>
<keyword evidence="4" id="KW-1185">Reference proteome</keyword>
<evidence type="ECO:0000313" key="3">
    <source>
        <dbReference type="EMBL" id="SUN59337.1"/>
    </source>
</evidence>
<accession>A0A380K5J4</accession>